<evidence type="ECO:0000313" key="3">
    <source>
        <dbReference type="Proteomes" id="UP001229421"/>
    </source>
</evidence>
<accession>A0AAD8P6H8</accession>
<dbReference type="PANTHER" id="PTHR45621">
    <property type="entry name" value="OS01G0588500 PROTEIN-RELATED"/>
    <property type="match status" value="1"/>
</dbReference>
<evidence type="ECO:0000259" key="1">
    <source>
        <dbReference type="PROSITE" id="PS50011"/>
    </source>
</evidence>
<dbReference type="Proteomes" id="UP001229421">
    <property type="component" value="Unassembled WGS sequence"/>
</dbReference>
<name>A0AAD8P6H8_TARER</name>
<evidence type="ECO:0000313" key="2">
    <source>
        <dbReference type="EMBL" id="KAK1433741.1"/>
    </source>
</evidence>
<dbReference type="PROSITE" id="PS50011">
    <property type="entry name" value="PROTEIN_KINASE_DOM"/>
    <property type="match status" value="1"/>
</dbReference>
<dbReference type="EMBL" id="JAUHHV010000002">
    <property type="protein sequence ID" value="KAK1433741.1"/>
    <property type="molecule type" value="Genomic_DNA"/>
</dbReference>
<organism evidence="2 3">
    <name type="scientific">Tagetes erecta</name>
    <name type="common">African marigold</name>
    <dbReference type="NCBI Taxonomy" id="13708"/>
    <lineage>
        <taxon>Eukaryota</taxon>
        <taxon>Viridiplantae</taxon>
        <taxon>Streptophyta</taxon>
        <taxon>Embryophyta</taxon>
        <taxon>Tracheophyta</taxon>
        <taxon>Spermatophyta</taxon>
        <taxon>Magnoliopsida</taxon>
        <taxon>eudicotyledons</taxon>
        <taxon>Gunneridae</taxon>
        <taxon>Pentapetalae</taxon>
        <taxon>asterids</taxon>
        <taxon>campanulids</taxon>
        <taxon>Asterales</taxon>
        <taxon>Asteraceae</taxon>
        <taxon>Asteroideae</taxon>
        <taxon>Heliantheae alliance</taxon>
        <taxon>Tageteae</taxon>
        <taxon>Tagetes</taxon>
    </lineage>
</organism>
<dbReference type="GO" id="GO:0004672">
    <property type="term" value="F:protein kinase activity"/>
    <property type="evidence" value="ECO:0007669"/>
    <property type="project" value="InterPro"/>
</dbReference>
<dbReference type="GO" id="GO:0005524">
    <property type="term" value="F:ATP binding"/>
    <property type="evidence" value="ECO:0007669"/>
    <property type="project" value="InterPro"/>
</dbReference>
<comment type="caution">
    <text evidence="2">The sequence shown here is derived from an EMBL/GenBank/DDBJ whole genome shotgun (WGS) entry which is preliminary data.</text>
</comment>
<dbReference type="SUPFAM" id="SSF56112">
    <property type="entry name" value="Protein kinase-like (PK-like)"/>
    <property type="match status" value="1"/>
</dbReference>
<dbReference type="AlphaFoldDB" id="A0AAD8P6H8"/>
<dbReference type="InterPro" id="IPR000719">
    <property type="entry name" value="Prot_kinase_dom"/>
</dbReference>
<dbReference type="Pfam" id="PF00069">
    <property type="entry name" value="Pkinase"/>
    <property type="match status" value="1"/>
</dbReference>
<proteinExistence type="predicted"/>
<reference evidence="2" key="1">
    <citation type="journal article" date="2023" name="bioRxiv">
        <title>Improved chromosome-level genome assembly for marigold (Tagetes erecta).</title>
        <authorList>
            <person name="Jiang F."/>
            <person name="Yuan L."/>
            <person name="Wang S."/>
            <person name="Wang H."/>
            <person name="Xu D."/>
            <person name="Wang A."/>
            <person name="Fan W."/>
        </authorList>
    </citation>
    <scope>NUCLEOTIDE SEQUENCE</scope>
    <source>
        <strain evidence="2">WSJ</strain>
        <tissue evidence="2">Leaf</tissue>
    </source>
</reference>
<dbReference type="InterPro" id="IPR050823">
    <property type="entry name" value="Plant_Ser_Thr_Prot_Kinase"/>
</dbReference>
<gene>
    <name evidence="2" type="ORF">QVD17_10657</name>
</gene>
<keyword evidence="3" id="KW-1185">Reference proteome</keyword>
<feature type="domain" description="Protein kinase" evidence="1">
    <location>
        <begin position="1"/>
        <end position="235"/>
    </location>
</feature>
<dbReference type="InterPro" id="IPR011009">
    <property type="entry name" value="Kinase-like_dom_sf"/>
</dbReference>
<sequence>MWTINSHQVLFQGMGARRYLLDIKRDYNCYLLFSSCENQYRALVYEFMDRGSLENHLFARQPLSWALRIKVAVDVARGLAFLHASDSRIIYRPFKSSNVLLDTDYNAKLSNFGLAKVQPVVDPSNATYQFNETKGYIYIPRIYGNRPLLLELMAGRRAIDYQRPCEEHNLLEWVTFVISKTNRVSGIMDAKLGVEYSHKEAYSLAGLALQCCHPKPNYRPNMSDALSLLEKIPSFRPNV</sequence>
<protein>
    <recommendedName>
        <fullName evidence="1">Protein kinase domain-containing protein</fullName>
    </recommendedName>
</protein>
<dbReference type="Gene3D" id="1.10.510.10">
    <property type="entry name" value="Transferase(Phosphotransferase) domain 1"/>
    <property type="match status" value="1"/>
</dbReference>